<evidence type="ECO:0000313" key="10">
    <source>
        <dbReference type="EMBL" id="NFF87027.1"/>
    </source>
</evidence>
<dbReference type="InterPro" id="IPR000515">
    <property type="entry name" value="MetI-like"/>
</dbReference>
<evidence type="ECO:0000256" key="2">
    <source>
        <dbReference type="ARBA" id="ARBA00022448"/>
    </source>
</evidence>
<evidence type="ECO:0000256" key="4">
    <source>
        <dbReference type="ARBA" id="ARBA00022692"/>
    </source>
</evidence>
<dbReference type="PANTHER" id="PTHR43227:SF11">
    <property type="entry name" value="BLL4140 PROTEIN"/>
    <property type="match status" value="1"/>
</dbReference>
<dbReference type="EMBL" id="SGKU01000008">
    <property type="protein sequence ID" value="NFA41838.1"/>
    <property type="molecule type" value="Genomic_DNA"/>
</dbReference>
<evidence type="ECO:0000256" key="3">
    <source>
        <dbReference type="ARBA" id="ARBA00022475"/>
    </source>
</evidence>
<dbReference type="CDD" id="cd06261">
    <property type="entry name" value="TM_PBP2"/>
    <property type="match status" value="1"/>
</dbReference>
<evidence type="ECO:0000313" key="15">
    <source>
        <dbReference type="Proteomes" id="UP000476820"/>
    </source>
</evidence>
<dbReference type="Proteomes" id="UP000486903">
    <property type="component" value="Unassembled WGS sequence"/>
</dbReference>
<sequence>MKEKRRVFLLMSIPAVILFFIFHTLPLLKGISYSFTNWRGFGDFKFVGIKNYISIFSDERIINSYMFTFKFALLATIIVNVISLILAVGLNSKIKFKSTLRGIYFIPNILGGLIVGYIFNYIFTFILTSAGQAIGSEILSKSILGNPNLAWLGVVIVASWQAIAFNTIIYISGLQTISEDVYEASAIDGANKWIQFKKITFPLLAPFFTINMVLAMKNFLNVFDQIISLTGGGPSGSTESIAVLIYKAGFDGSQFGYQSANSVIYFIVVVAISLLQLRILERREMQL</sequence>
<feature type="domain" description="ABC transmembrane type-1" evidence="8">
    <location>
        <begin position="65"/>
        <end position="276"/>
    </location>
</feature>
<dbReference type="SUPFAM" id="SSF161098">
    <property type="entry name" value="MetI-like"/>
    <property type="match status" value="1"/>
</dbReference>
<dbReference type="OrthoDB" id="9786413at2"/>
<dbReference type="PROSITE" id="PS50928">
    <property type="entry name" value="ABC_TM1"/>
    <property type="match status" value="1"/>
</dbReference>
<dbReference type="Proteomes" id="UP000476820">
    <property type="component" value="Unassembled WGS sequence"/>
</dbReference>
<dbReference type="Gene3D" id="1.10.3720.10">
    <property type="entry name" value="MetI-like"/>
    <property type="match status" value="1"/>
</dbReference>
<evidence type="ECO:0000313" key="9">
    <source>
        <dbReference type="EMBL" id="NFA41838.1"/>
    </source>
</evidence>
<keyword evidence="4 7" id="KW-0812">Transmembrane</keyword>
<dbReference type="InterPro" id="IPR050809">
    <property type="entry name" value="UgpAE/MalFG_permease"/>
</dbReference>
<dbReference type="Proteomes" id="UP000472355">
    <property type="component" value="Unassembled WGS sequence"/>
</dbReference>
<dbReference type="Pfam" id="PF00528">
    <property type="entry name" value="BPD_transp_1"/>
    <property type="match status" value="1"/>
</dbReference>
<reference evidence="9 13" key="1">
    <citation type="submission" date="2019-02" db="EMBL/GenBank/DDBJ databases">
        <title>Genome sequencing of Clostridium botulinum clinical isolates.</title>
        <authorList>
            <person name="Brunt J."/>
            <person name="Van Vliet A.H.M."/>
            <person name="Stringer S.C."/>
            <person name="Grant K.A."/>
            <person name="Carter A.C."/>
            <person name="Peck M.W."/>
        </authorList>
    </citation>
    <scope>NUCLEOTIDE SEQUENCE [LARGE SCALE GENOMIC DNA]</scope>
    <source>
        <strain evidence="9 13">H113700579</strain>
    </source>
</reference>
<comment type="subcellular location">
    <subcellularLocation>
        <location evidence="1 7">Cell membrane</location>
        <topology evidence="1 7">Multi-pass membrane protein</topology>
    </subcellularLocation>
</comment>
<dbReference type="Proteomes" id="UP000473681">
    <property type="component" value="Unassembled WGS sequence"/>
</dbReference>
<dbReference type="InterPro" id="IPR035906">
    <property type="entry name" value="MetI-like_sf"/>
</dbReference>
<feature type="transmembrane region" description="Helical" evidence="7">
    <location>
        <begin position="71"/>
        <end position="90"/>
    </location>
</feature>
<comment type="caution">
    <text evidence="10">The sequence shown here is derived from an EMBL/GenBank/DDBJ whole genome shotgun (WGS) entry which is preliminary data.</text>
</comment>
<evidence type="ECO:0000313" key="13">
    <source>
        <dbReference type="Proteomes" id="UP000472355"/>
    </source>
</evidence>
<accession>A0A0C2SGY7</accession>
<evidence type="ECO:0000313" key="11">
    <source>
        <dbReference type="EMBL" id="NFN35420.1"/>
    </source>
</evidence>
<organism evidence="10 15">
    <name type="scientific">Clostridium botulinum</name>
    <dbReference type="NCBI Taxonomy" id="1491"/>
    <lineage>
        <taxon>Bacteria</taxon>
        <taxon>Bacillati</taxon>
        <taxon>Bacillota</taxon>
        <taxon>Clostridia</taxon>
        <taxon>Eubacteriales</taxon>
        <taxon>Clostridiaceae</taxon>
        <taxon>Clostridium</taxon>
    </lineage>
</organism>
<feature type="transmembrane region" description="Helical" evidence="7">
    <location>
        <begin position="201"/>
        <end position="220"/>
    </location>
</feature>
<keyword evidence="6 7" id="KW-0472">Membrane</keyword>
<keyword evidence="3" id="KW-1003">Cell membrane</keyword>
<dbReference type="AlphaFoldDB" id="A0A0C2SGY7"/>
<comment type="similarity">
    <text evidence="7">Belongs to the binding-protein-dependent transport system permease family.</text>
</comment>
<evidence type="ECO:0000313" key="12">
    <source>
        <dbReference type="EMBL" id="NFV26343.1"/>
    </source>
</evidence>
<dbReference type="EMBL" id="SWOV01000006">
    <property type="protein sequence ID" value="NFF87027.1"/>
    <property type="molecule type" value="Genomic_DNA"/>
</dbReference>
<evidence type="ECO:0000256" key="5">
    <source>
        <dbReference type="ARBA" id="ARBA00022989"/>
    </source>
</evidence>
<feature type="transmembrane region" description="Helical" evidence="7">
    <location>
        <begin position="263"/>
        <end position="280"/>
    </location>
</feature>
<feature type="transmembrane region" description="Helical" evidence="7">
    <location>
        <begin position="7"/>
        <end position="28"/>
    </location>
</feature>
<evidence type="ECO:0000313" key="14">
    <source>
        <dbReference type="Proteomes" id="UP000473681"/>
    </source>
</evidence>
<name>A0A0C2SGY7_CLOBO</name>
<evidence type="ECO:0000313" key="16">
    <source>
        <dbReference type="Proteomes" id="UP000486903"/>
    </source>
</evidence>
<evidence type="ECO:0000256" key="6">
    <source>
        <dbReference type="ARBA" id="ARBA00023136"/>
    </source>
</evidence>
<keyword evidence="2 7" id="KW-0813">Transport</keyword>
<feature type="transmembrane region" description="Helical" evidence="7">
    <location>
        <begin position="149"/>
        <end position="171"/>
    </location>
</feature>
<evidence type="ECO:0000256" key="7">
    <source>
        <dbReference type="RuleBase" id="RU363032"/>
    </source>
</evidence>
<dbReference type="GO" id="GO:0055085">
    <property type="term" value="P:transmembrane transport"/>
    <property type="evidence" value="ECO:0007669"/>
    <property type="project" value="InterPro"/>
</dbReference>
<evidence type="ECO:0000256" key="1">
    <source>
        <dbReference type="ARBA" id="ARBA00004651"/>
    </source>
</evidence>
<dbReference type="GO" id="GO:0005886">
    <property type="term" value="C:plasma membrane"/>
    <property type="evidence" value="ECO:0007669"/>
    <property type="project" value="UniProtKB-SubCell"/>
</dbReference>
<keyword evidence="5 7" id="KW-1133">Transmembrane helix</keyword>
<protein>
    <submittedName>
        <fullName evidence="10">Sugar ABC transporter permease</fullName>
    </submittedName>
</protein>
<dbReference type="EMBL" id="SXFB01000005">
    <property type="protein sequence ID" value="NFV26343.1"/>
    <property type="molecule type" value="Genomic_DNA"/>
</dbReference>
<gene>
    <name evidence="9" type="ORF">EXM65_04425</name>
    <name evidence="10" type="ORF">FC774_03850</name>
    <name evidence="11" type="ORF">FDB51_09860</name>
    <name evidence="12" type="ORF">FDG31_09180</name>
</gene>
<reference evidence="14 15" key="2">
    <citation type="submission" date="2019-04" db="EMBL/GenBank/DDBJ databases">
        <title>Genome sequencing of Clostridium botulinum Groups I-IV and Clostridium butyricum.</title>
        <authorList>
            <person name="Brunt J."/>
            <person name="Van Vliet A.H.M."/>
            <person name="Stringer S.C."/>
            <person name="Carter A.T."/>
            <person name="Peck M.W."/>
        </authorList>
    </citation>
    <scope>NUCLEOTIDE SEQUENCE [LARGE SCALE GENOMIC DNA]</scope>
    <source>
        <strain evidence="10 15">1605</strain>
        <strain evidence="12 16">BL81</strain>
        <strain evidence="11 14">CB-K-33E</strain>
    </source>
</reference>
<dbReference type="RefSeq" id="WP_003369687.1">
    <property type="nucleotide sequence ID" value="NZ_CP070936.1"/>
</dbReference>
<dbReference type="PANTHER" id="PTHR43227">
    <property type="entry name" value="BLL4140 PROTEIN"/>
    <property type="match status" value="1"/>
</dbReference>
<evidence type="ECO:0000259" key="8">
    <source>
        <dbReference type="PROSITE" id="PS50928"/>
    </source>
</evidence>
<feature type="transmembrane region" description="Helical" evidence="7">
    <location>
        <begin position="102"/>
        <end position="129"/>
    </location>
</feature>
<dbReference type="EMBL" id="SWVK01000012">
    <property type="protein sequence ID" value="NFN35420.1"/>
    <property type="molecule type" value="Genomic_DNA"/>
</dbReference>
<proteinExistence type="inferred from homology"/>